<protein>
    <recommendedName>
        <fullName evidence="1">Calcineurin-like phosphoesterase domain-containing protein</fullName>
    </recommendedName>
</protein>
<sequence>MPAKSTIKTRILILSDTHGMKLASKVPSTTSVDVLIHCGDLTEHSRLEEYHASSHLLQSIDAPLKLAIAGNHDLTLDWPAFSAKIAEAKLDLDSEQVINSFGREGDARRILESGGGVRLLYQGRHAFTLANGALLTIYASPCTPSDGGGAYQYRRDDGHDFDVGDGGGAVDVFVTHGPPRGVLDRTSGRERAGCADLFAAVARARPRLHCFGHIHEGWGGKLVAWREKLAETPSFFTDIDNERSVVVETLATLADGKFDDLETSTQKAKRREMYAKEKSCRISCCSGDQHPLVAGKHTLFVNAAIQDDNGGGEAAAQLPWVVDIELPEDIMEEGKVGMETNQVSGFKTRRLSGAEDACKMPAAKRRKG</sequence>
<evidence type="ECO:0000259" key="1">
    <source>
        <dbReference type="Pfam" id="PF00149"/>
    </source>
</evidence>
<evidence type="ECO:0000313" key="3">
    <source>
        <dbReference type="RefSeq" id="XP_030986533.1"/>
    </source>
</evidence>
<dbReference type="Pfam" id="PF00149">
    <property type="entry name" value="Metallophos"/>
    <property type="match status" value="1"/>
</dbReference>
<dbReference type="InterPro" id="IPR004843">
    <property type="entry name" value="Calcineurin-like_PHP"/>
</dbReference>
<dbReference type="PANTHER" id="PTHR12905:SF0">
    <property type="entry name" value="CALCINEURIN-LIKE PHOSPHOESTERASE DOMAIN-CONTAINING PROTEIN"/>
    <property type="match status" value="1"/>
</dbReference>
<organism evidence="2 3">
    <name type="scientific">Pyricularia grisea</name>
    <name type="common">Crabgrass-specific blast fungus</name>
    <name type="synonym">Magnaporthe grisea</name>
    <dbReference type="NCBI Taxonomy" id="148305"/>
    <lineage>
        <taxon>Eukaryota</taxon>
        <taxon>Fungi</taxon>
        <taxon>Dikarya</taxon>
        <taxon>Ascomycota</taxon>
        <taxon>Pezizomycotina</taxon>
        <taxon>Sordariomycetes</taxon>
        <taxon>Sordariomycetidae</taxon>
        <taxon>Magnaporthales</taxon>
        <taxon>Pyriculariaceae</taxon>
        <taxon>Pyricularia</taxon>
    </lineage>
</organism>
<name>A0A6P8BGW7_PYRGI</name>
<dbReference type="GO" id="GO:0016787">
    <property type="term" value="F:hydrolase activity"/>
    <property type="evidence" value="ECO:0007669"/>
    <property type="project" value="InterPro"/>
</dbReference>
<dbReference type="SUPFAM" id="SSF56300">
    <property type="entry name" value="Metallo-dependent phosphatases"/>
    <property type="match status" value="1"/>
</dbReference>
<dbReference type="AlphaFoldDB" id="A0A6P8BGW7"/>
<reference evidence="3" key="2">
    <citation type="submission" date="2019-10" db="EMBL/GenBank/DDBJ databases">
        <authorList>
            <consortium name="NCBI Genome Project"/>
        </authorList>
    </citation>
    <scope>NUCLEOTIDE SEQUENCE</scope>
    <source>
        <strain evidence="3">NI907</strain>
    </source>
</reference>
<dbReference type="GeneID" id="41955200"/>
<dbReference type="CDD" id="cd07379">
    <property type="entry name" value="MPP_239FB"/>
    <property type="match status" value="1"/>
</dbReference>
<feature type="domain" description="Calcineurin-like phosphoesterase" evidence="1">
    <location>
        <begin position="10"/>
        <end position="216"/>
    </location>
</feature>
<reference evidence="3" key="1">
    <citation type="journal article" date="2019" name="Mol. Biol. Evol.">
        <title>Blast fungal genomes show frequent chromosomal changes, gene gains and losses, and effector gene turnover.</title>
        <authorList>
            <person name="Gomez Luciano L.B."/>
            <person name="Jason Tsai I."/>
            <person name="Chuma I."/>
            <person name="Tosa Y."/>
            <person name="Chen Y.H."/>
            <person name="Li J.Y."/>
            <person name="Li M.Y."/>
            <person name="Jade Lu M.Y."/>
            <person name="Nakayashiki H."/>
            <person name="Li W.H."/>
        </authorList>
    </citation>
    <scope>NUCLEOTIDE SEQUENCE</scope>
    <source>
        <strain evidence="3">NI907</strain>
    </source>
</reference>
<evidence type="ECO:0000313" key="2">
    <source>
        <dbReference type="Proteomes" id="UP000515153"/>
    </source>
</evidence>
<gene>
    <name evidence="3" type="ORF">PgNI_00203</name>
</gene>
<keyword evidence="2" id="KW-1185">Reference proteome</keyword>
<dbReference type="InterPro" id="IPR029052">
    <property type="entry name" value="Metallo-depent_PP-like"/>
</dbReference>
<dbReference type="KEGG" id="pgri:PgNI_00203"/>
<dbReference type="Gene3D" id="3.60.21.10">
    <property type="match status" value="1"/>
</dbReference>
<proteinExistence type="predicted"/>
<dbReference type="Proteomes" id="UP000515153">
    <property type="component" value="Unplaced"/>
</dbReference>
<dbReference type="RefSeq" id="XP_030986533.1">
    <property type="nucleotide sequence ID" value="XM_031120286.1"/>
</dbReference>
<reference evidence="3" key="3">
    <citation type="submission" date="2025-08" db="UniProtKB">
        <authorList>
            <consortium name="RefSeq"/>
        </authorList>
    </citation>
    <scope>IDENTIFICATION</scope>
    <source>
        <strain evidence="3">NI907</strain>
    </source>
</reference>
<dbReference type="PANTHER" id="PTHR12905">
    <property type="entry name" value="METALLOPHOSPHOESTERASE"/>
    <property type="match status" value="1"/>
</dbReference>
<accession>A0A6P8BGW7</accession>
<dbReference type="InterPro" id="IPR051693">
    <property type="entry name" value="UPF0046_metallophosphoest"/>
</dbReference>